<accession>A0ABP5KW41</accession>
<dbReference type="InterPro" id="IPR041657">
    <property type="entry name" value="HTH_17"/>
</dbReference>
<sequence>MTTAKLASSVGSKAMTLGELLDLPAIVNVETAARAFGIGRNKAMDLIRAGDFPVVTLKLGGTVKVPTASLREALGLPMVLR</sequence>
<dbReference type="Pfam" id="PF12728">
    <property type="entry name" value="HTH_17"/>
    <property type="match status" value="1"/>
</dbReference>
<evidence type="ECO:0000313" key="2">
    <source>
        <dbReference type="EMBL" id="GAA2136994.1"/>
    </source>
</evidence>
<evidence type="ECO:0000313" key="3">
    <source>
        <dbReference type="Proteomes" id="UP001422759"/>
    </source>
</evidence>
<keyword evidence="3" id="KW-1185">Reference proteome</keyword>
<dbReference type="Proteomes" id="UP001422759">
    <property type="component" value="Unassembled WGS sequence"/>
</dbReference>
<proteinExistence type="predicted"/>
<gene>
    <name evidence="2" type="ORF">GCM10009760_16950</name>
</gene>
<organism evidence="2 3">
    <name type="scientific">Kitasatospora kazusensis</name>
    <dbReference type="NCBI Taxonomy" id="407974"/>
    <lineage>
        <taxon>Bacteria</taxon>
        <taxon>Bacillati</taxon>
        <taxon>Actinomycetota</taxon>
        <taxon>Actinomycetes</taxon>
        <taxon>Kitasatosporales</taxon>
        <taxon>Streptomycetaceae</taxon>
        <taxon>Kitasatospora</taxon>
    </lineage>
</organism>
<comment type="caution">
    <text evidence="2">The sequence shown here is derived from an EMBL/GenBank/DDBJ whole genome shotgun (WGS) entry which is preliminary data.</text>
</comment>
<dbReference type="EMBL" id="BAAANT010000007">
    <property type="protein sequence ID" value="GAA2136994.1"/>
    <property type="molecule type" value="Genomic_DNA"/>
</dbReference>
<evidence type="ECO:0000259" key="1">
    <source>
        <dbReference type="Pfam" id="PF12728"/>
    </source>
</evidence>
<protein>
    <recommendedName>
        <fullName evidence="1">Helix-turn-helix domain-containing protein</fullName>
    </recommendedName>
</protein>
<feature type="domain" description="Helix-turn-helix" evidence="1">
    <location>
        <begin position="28"/>
        <end position="72"/>
    </location>
</feature>
<name>A0ABP5KW41_9ACTN</name>
<dbReference type="RefSeq" id="WP_344462454.1">
    <property type="nucleotide sequence ID" value="NZ_BAAANT010000007.1"/>
</dbReference>
<reference evidence="3" key="1">
    <citation type="journal article" date="2019" name="Int. J. Syst. Evol. Microbiol.">
        <title>The Global Catalogue of Microorganisms (GCM) 10K type strain sequencing project: providing services to taxonomists for standard genome sequencing and annotation.</title>
        <authorList>
            <consortium name="The Broad Institute Genomics Platform"/>
            <consortium name="The Broad Institute Genome Sequencing Center for Infectious Disease"/>
            <person name="Wu L."/>
            <person name="Ma J."/>
        </authorList>
    </citation>
    <scope>NUCLEOTIDE SEQUENCE [LARGE SCALE GENOMIC DNA]</scope>
    <source>
        <strain evidence="3">JCM 14560</strain>
    </source>
</reference>